<dbReference type="RefSeq" id="XP_066664311.1">
    <property type="nucleotide sequence ID" value="XM_066815021.1"/>
</dbReference>
<keyword evidence="3" id="KW-1185">Reference proteome</keyword>
<evidence type="ECO:0000313" key="3">
    <source>
        <dbReference type="Proteomes" id="UP001433268"/>
    </source>
</evidence>
<name>A0ABR1VKW4_9PEZI</name>
<evidence type="ECO:0000256" key="1">
    <source>
        <dbReference type="SAM" id="Phobius"/>
    </source>
</evidence>
<comment type="caution">
    <text evidence="2">The sequence shown here is derived from an EMBL/GenBank/DDBJ whole genome shotgun (WGS) entry which is preliminary data.</text>
</comment>
<protein>
    <submittedName>
        <fullName evidence="2">Uncharacterized protein</fullName>
    </submittedName>
</protein>
<dbReference type="EMBL" id="JAQQWN010000008">
    <property type="protein sequence ID" value="KAK8070503.1"/>
    <property type="molecule type" value="Genomic_DNA"/>
</dbReference>
<feature type="transmembrane region" description="Helical" evidence="1">
    <location>
        <begin position="6"/>
        <end position="25"/>
    </location>
</feature>
<dbReference type="Proteomes" id="UP001433268">
    <property type="component" value="Unassembled WGS sequence"/>
</dbReference>
<proteinExistence type="predicted"/>
<feature type="transmembrane region" description="Helical" evidence="1">
    <location>
        <begin position="37"/>
        <end position="56"/>
    </location>
</feature>
<accession>A0ABR1VKW4</accession>
<evidence type="ECO:0000313" key="2">
    <source>
        <dbReference type="EMBL" id="KAK8070503.1"/>
    </source>
</evidence>
<keyword evidence="1" id="KW-0472">Membrane</keyword>
<organism evidence="2 3">
    <name type="scientific">Apiospora hydei</name>
    <dbReference type="NCBI Taxonomy" id="1337664"/>
    <lineage>
        <taxon>Eukaryota</taxon>
        <taxon>Fungi</taxon>
        <taxon>Dikarya</taxon>
        <taxon>Ascomycota</taxon>
        <taxon>Pezizomycotina</taxon>
        <taxon>Sordariomycetes</taxon>
        <taxon>Xylariomycetidae</taxon>
        <taxon>Amphisphaeriales</taxon>
        <taxon>Apiosporaceae</taxon>
        <taxon>Apiospora</taxon>
    </lineage>
</organism>
<sequence length="75" mass="8290">MESGSAYWLIFSPALAAIVAHLVAYGQDAAYRVGWKLFYVNLACCFASAFIFGTYLRPAAIVRMVCGIPFLYTIK</sequence>
<gene>
    <name evidence="2" type="ORF">PG997_010706</name>
</gene>
<keyword evidence="1" id="KW-1133">Transmembrane helix</keyword>
<keyword evidence="1" id="KW-0812">Transmembrane</keyword>
<dbReference type="GeneID" id="92048081"/>
<reference evidence="2 3" key="1">
    <citation type="submission" date="2023-01" db="EMBL/GenBank/DDBJ databases">
        <title>Analysis of 21 Apiospora genomes using comparative genomics revels a genus with tremendous synthesis potential of carbohydrate active enzymes and secondary metabolites.</title>
        <authorList>
            <person name="Sorensen T."/>
        </authorList>
    </citation>
    <scope>NUCLEOTIDE SEQUENCE [LARGE SCALE GENOMIC DNA]</scope>
    <source>
        <strain evidence="2 3">CBS 114990</strain>
    </source>
</reference>